<accession>A0A376P6I3</accession>
<evidence type="ECO:0000313" key="1">
    <source>
        <dbReference type="EMBL" id="STH73454.1"/>
    </source>
</evidence>
<dbReference type="Proteomes" id="UP000254428">
    <property type="component" value="Unassembled WGS sequence"/>
</dbReference>
<sequence>MVGKRDIRDGAAISKATQRRLQRVGVTAGFDNHIGTLLAGQRFDLFSYVSANGVKAEISTVATGNITAIGSTPITTDAPARFASWMAI</sequence>
<dbReference type="AlphaFoldDB" id="A0A376P6I3"/>
<dbReference type="EMBL" id="UGBT01000002">
    <property type="protein sequence ID" value="STH73454.1"/>
    <property type="molecule type" value="Genomic_DNA"/>
</dbReference>
<evidence type="ECO:0000313" key="2">
    <source>
        <dbReference type="Proteomes" id="UP000254428"/>
    </source>
</evidence>
<proteinExistence type="predicted"/>
<name>A0A376P6I3_ECOLX</name>
<reference evidence="1 2" key="1">
    <citation type="submission" date="2018-06" db="EMBL/GenBank/DDBJ databases">
        <authorList>
            <consortium name="Pathogen Informatics"/>
            <person name="Doyle S."/>
        </authorList>
    </citation>
    <scope>NUCLEOTIDE SEQUENCE [LARGE SCALE GENOMIC DNA]</scope>
    <source>
        <strain evidence="1 2">NCTC11341</strain>
    </source>
</reference>
<organism evidence="1 2">
    <name type="scientific">Escherichia coli</name>
    <dbReference type="NCBI Taxonomy" id="562"/>
    <lineage>
        <taxon>Bacteria</taxon>
        <taxon>Pseudomonadati</taxon>
        <taxon>Pseudomonadota</taxon>
        <taxon>Gammaproteobacteria</taxon>
        <taxon>Enterobacterales</taxon>
        <taxon>Enterobacteriaceae</taxon>
        <taxon>Escherichia</taxon>
    </lineage>
</organism>
<protein>
    <submittedName>
        <fullName evidence="1">Uncharacterized protein</fullName>
    </submittedName>
</protein>
<gene>
    <name evidence="1" type="ORF">NCTC11341_05165</name>
</gene>